<evidence type="ECO:0000313" key="1">
    <source>
        <dbReference type="EMBL" id="KOX73773.1"/>
    </source>
</evidence>
<accession>A0A0M9A164</accession>
<proteinExistence type="predicted"/>
<dbReference type="Proteomes" id="UP000053105">
    <property type="component" value="Unassembled WGS sequence"/>
</dbReference>
<dbReference type="EMBL" id="KQ435794">
    <property type="protein sequence ID" value="KOX73773.1"/>
    <property type="molecule type" value="Genomic_DNA"/>
</dbReference>
<gene>
    <name evidence="1" type="ORF">WN51_13851</name>
</gene>
<organism evidence="1 2">
    <name type="scientific">Melipona quadrifasciata</name>
    <dbReference type="NCBI Taxonomy" id="166423"/>
    <lineage>
        <taxon>Eukaryota</taxon>
        <taxon>Metazoa</taxon>
        <taxon>Ecdysozoa</taxon>
        <taxon>Arthropoda</taxon>
        <taxon>Hexapoda</taxon>
        <taxon>Insecta</taxon>
        <taxon>Pterygota</taxon>
        <taxon>Neoptera</taxon>
        <taxon>Endopterygota</taxon>
        <taxon>Hymenoptera</taxon>
        <taxon>Apocrita</taxon>
        <taxon>Aculeata</taxon>
        <taxon>Apoidea</taxon>
        <taxon>Anthophila</taxon>
        <taxon>Apidae</taxon>
        <taxon>Melipona</taxon>
    </lineage>
</organism>
<reference evidence="1 2" key="1">
    <citation type="submission" date="2015-07" db="EMBL/GenBank/DDBJ databases">
        <title>The genome of Melipona quadrifasciata.</title>
        <authorList>
            <person name="Pan H."/>
            <person name="Kapheim K."/>
        </authorList>
    </citation>
    <scope>NUCLEOTIDE SEQUENCE [LARGE SCALE GENOMIC DNA]</scope>
    <source>
        <strain evidence="1">0111107301</strain>
        <tissue evidence="1">Whole body</tissue>
    </source>
</reference>
<evidence type="ECO:0000313" key="2">
    <source>
        <dbReference type="Proteomes" id="UP000053105"/>
    </source>
</evidence>
<protein>
    <submittedName>
        <fullName evidence="1">Uncharacterized protein</fullName>
    </submittedName>
</protein>
<sequence length="481" mass="54196">MSWASHRFTLTLAKLSATMLNCCAIENLIKIAAISSVYFITGLYYGFAAKAEYISKVLRTYFSCDFNLTTANWRLIKHIPESVDRYTSSQIRHSPTMGQHSLLKPDSLGDRILQLFTLKEILVSKVAESNLFTSYFECAVKGEIRLDTDSHISSTELGDTPSNIIQDKPHSGKAAYNEERNVCLAEFLDESLLDINSIVFPSGTEIVNSDSFQENYTRIFNCQLLFTTGEENSKLTSNRLRQDGRTLSSNVQLKREKRDTLRTDMTTLNYQILSDSYPTLKVLLQYFRPFWPQRFIKPPLAQYVTINTTLQSGKGSSEGCCGRTNGKVLGMVRSEKEKAIVLRFVSESLPRLISGADGSDSLPQTLVVTKPTRLVRTHPSGVPHTLLLNVEDRLGEMTFIETFGTDENYRSSRGFWFAWRARMCVGTYVREEAEDSSGGFAGLRAGKCGSRPETECRYAGGNDSITFEYLLQLIYVISDEY</sequence>
<name>A0A0M9A164_9HYME</name>
<keyword evidence="2" id="KW-1185">Reference proteome</keyword>
<dbReference type="AlphaFoldDB" id="A0A0M9A164"/>